<dbReference type="Pfam" id="PF02311">
    <property type="entry name" value="AraC_binding"/>
    <property type="match status" value="1"/>
</dbReference>
<dbReference type="SUPFAM" id="SSF46689">
    <property type="entry name" value="Homeodomain-like"/>
    <property type="match status" value="1"/>
</dbReference>
<gene>
    <name evidence="5" type="ORF">ACFSTE_10995</name>
</gene>
<comment type="caution">
    <text evidence="5">The sequence shown here is derived from an EMBL/GenBank/DDBJ whole genome shotgun (WGS) entry which is preliminary data.</text>
</comment>
<evidence type="ECO:0000256" key="1">
    <source>
        <dbReference type="ARBA" id="ARBA00023015"/>
    </source>
</evidence>
<dbReference type="SMART" id="SM00342">
    <property type="entry name" value="HTH_ARAC"/>
    <property type="match status" value="1"/>
</dbReference>
<sequence>MQSLPILDIEQFQQEGDLSSFYANNFTNHFKKNHKKILKAHKHNFYLVVMFTEGTGIHEIDFESYHIQPGSVFVMRPGQTHLWKFETAAKGYIFFHSRDFYESMGGYKSLNTFPFFLSKQNTPCIYLETSKTKEMAFLFKNIYEESLGKQVLKKQKIVSLIDLIYIELSRLVVNDNLHKALQSKNVISKILELEQLIDVHYKEKKSSKAYAEMMNISTKHLNRICKEAVGKTTTELIVERVILEAKRLLLYSGGNLNEIAWELGYHEYAHFSKFFKNKTGEAPSDFRKKYVDPGAVF</sequence>
<dbReference type="Gene3D" id="1.10.10.60">
    <property type="entry name" value="Homeodomain-like"/>
    <property type="match status" value="1"/>
</dbReference>
<dbReference type="InterPro" id="IPR020449">
    <property type="entry name" value="Tscrpt_reg_AraC-type_HTH"/>
</dbReference>
<dbReference type="PROSITE" id="PS01124">
    <property type="entry name" value="HTH_ARAC_FAMILY_2"/>
    <property type="match status" value="1"/>
</dbReference>
<keyword evidence="3" id="KW-0804">Transcription</keyword>
<evidence type="ECO:0000259" key="4">
    <source>
        <dbReference type="PROSITE" id="PS01124"/>
    </source>
</evidence>
<evidence type="ECO:0000256" key="3">
    <source>
        <dbReference type="ARBA" id="ARBA00023163"/>
    </source>
</evidence>
<proteinExistence type="predicted"/>
<keyword evidence="6" id="KW-1185">Reference proteome</keyword>
<dbReference type="SUPFAM" id="SSF51215">
    <property type="entry name" value="Regulatory protein AraC"/>
    <property type="match status" value="1"/>
</dbReference>
<name>A0ABW5N896_9FLAO</name>
<feature type="domain" description="HTH araC/xylS-type" evidence="4">
    <location>
        <begin position="191"/>
        <end position="289"/>
    </location>
</feature>
<evidence type="ECO:0000313" key="6">
    <source>
        <dbReference type="Proteomes" id="UP001597459"/>
    </source>
</evidence>
<dbReference type="PANTHER" id="PTHR43280">
    <property type="entry name" value="ARAC-FAMILY TRANSCRIPTIONAL REGULATOR"/>
    <property type="match status" value="1"/>
</dbReference>
<dbReference type="PANTHER" id="PTHR43280:SF32">
    <property type="entry name" value="TRANSCRIPTIONAL REGULATORY PROTEIN"/>
    <property type="match status" value="1"/>
</dbReference>
<organism evidence="5 6">
    <name type="scientific">Aquimarina hainanensis</name>
    <dbReference type="NCBI Taxonomy" id="1578017"/>
    <lineage>
        <taxon>Bacteria</taxon>
        <taxon>Pseudomonadati</taxon>
        <taxon>Bacteroidota</taxon>
        <taxon>Flavobacteriia</taxon>
        <taxon>Flavobacteriales</taxon>
        <taxon>Flavobacteriaceae</taxon>
        <taxon>Aquimarina</taxon>
    </lineage>
</organism>
<dbReference type="Gene3D" id="2.60.120.10">
    <property type="entry name" value="Jelly Rolls"/>
    <property type="match status" value="1"/>
</dbReference>
<dbReference type="RefSeq" id="WP_378256826.1">
    <property type="nucleotide sequence ID" value="NZ_JBHSJV010000001.1"/>
</dbReference>
<evidence type="ECO:0000313" key="5">
    <source>
        <dbReference type="EMBL" id="MFD2591351.1"/>
    </source>
</evidence>
<keyword evidence="1" id="KW-0805">Transcription regulation</keyword>
<dbReference type="InterPro" id="IPR014710">
    <property type="entry name" value="RmlC-like_jellyroll"/>
</dbReference>
<dbReference type="Proteomes" id="UP001597459">
    <property type="component" value="Unassembled WGS sequence"/>
</dbReference>
<protein>
    <submittedName>
        <fullName evidence="5">AraC family transcriptional regulator</fullName>
    </submittedName>
</protein>
<dbReference type="Pfam" id="PF12833">
    <property type="entry name" value="HTH_18"/>
    <property type="match status" value="1"/>
</dbReference>
<dbReference type="InterPro" id="IPR003313">
    <property type="entry name" value="AraC-bd"/>
</dbReference>
<dbReference type="InterPro" id="IPR009057">
    <property type="entry name" value="Homeodomain-like_sf"/>
</dbReference>
<dbReference type="InterPro" id="IPR018060">
    <property type="entry name" value="HTH_AraC"/>
</dbReference>
<accession>A0ABW5N896</accession>
<keyword evidence="2" id="KW-0238">DNA-binding</keyword>
<dbReference type="EMBL" id="JBHULX010000021">
    <property type="protein sequence ID" value="MFD2591351.1"/>
    <property type="molecule type" value="Genomic_DNA"/>
</dbReference>
<reference evidence="6" key="1">
    <citation type="journal article" date="2019" name="Int. J. Syst. Evol. Microbiol.">
        <title>The Global Catalogue of Microorganisms (GCM) 10K type strain sequencing project: providing services to taxonomists for standard genome sequencing and annotation.</title>
        <authorList>
            <consortium name="The Broad Institute Genomics Platform"/>
            <consortium name="The Broad Institute Genome Sequencing Center for Infectious Disease"/>
            <person name="Wu L."/>
            <person name="Ma J."/>
        </authorList>
    </citation>
    <scope>NUCLEOTIDE SEQUENCE [LARGE SCALE GENOMIC DNA]</scope>
    <source>
        <strain evidence="6">KCTC 42423</strain>
    </source>
</reference>
<dbReference type="PRINTS" id="PR00032">
    <property type="entry name" value="HTHARAC"/>
</dbReference>
<dbReference type="InterPro" id="IPR037923">
    <property type="entry name" value="HTH-like"/>
</dbReference>
<evidence type="ECO:0000256" key="2">
    <source>
        <dbReference type="ARBA" id="ARBA00023125"/>
    </source>
</evidence>